<dbReference type="Pfam" id="PF12799">
    <property type="entry name" value="LRR_4"/>
    <property type="match status" value="1"/>
</dbReference>
<name>A0A9W4WQK0_9GLOM</name>
<gene>
    <name evidence="3" type="ORF">FWILDA_LOCUS1641</name>
</gene>
<keyword evidence="1" id="KW-0433">Leucine-rich repeat</keyword>
<dbReference type="InterPro" id="IPR001611">
    <property type="entry name" value="Leu-rich_rpt"/>
</dbReference>
<reference evidence="3" key="1">
    <citation type="submission" date="2022-08" db="EMBL/GenBank/DDBJ databases">
        <authorList>
            <person name="Kallberg Y."/>
            <person name="Tangrot J."/>
            <person name="Rosling A."/>
        </authorList>
    </citation>
    <scope>NUCLEOTIDE SEQUENCE</scope>
    <source>
        <strain evidence="3">Wild A</strain>
    </source>
</reference>
<dbReference type="PROSITE" id="PS51450">
    <property type="entry name" value="LRR"/>
    <property type="match status" value="1"/>
</dbReference>
<dbReference type="PANTHER" id="PTHR46652:SF3">
    <property type="entry name" value="LEUCINE-RICH REPEAT-CONTAINING PROTEIN 9"/>
    <property type="match status" value="1"/>
</dbReference>
<evidence type="ECO:0000256" key="1">
    <source>
        <dbReference type="ARBA" id="ARBA00022614"/>
    </source>
</evidence>
<evidence type="ECO:0000313" key="3">
    <source>
        <dbReference type="EMBL" id="CAI2164584.1"/>
    </source>
</evidence>
<dbReference type="Gene3D" id="3.40.50.300">
    <property type="entry name" value="P-loop containing nucleotide triphosphate hydrolases"/>
    <property type="match status" value="1"/>
</dbReference>
<sequence>MVNNINAQEYLNKKYPKKGVCKSNSDKENKDKKREQIIILDLSKGKVGKGRFNDGKILEGSLKIEGFANLQTLIISSQSITSLDVSNCCNLEKLDCSDNKITDLDVASCTNLKKINCSSNNIKSLKFSDCLNLEEVKLSGCQVLDKNSISLNKEANLIFNIEEDKLVKGPVIIPAGENILNILLIGKKYCLIDNIGFGDTSNLSEEDILKRVADGIYSAREGINQILFVVDRRFTEKHTKAFKKFERFISETGVTKFTTIVKTGFTSFGNPALCENDRRILVNENGELKKIIESCNNIIHVDNPSVAVEGDELDLNVKKRKESRKRVLNYLTENCSEIYKLREWDELYSVMVKYKEAEEKLVNAKSEKEKAEIEIIKKS</sequence>
<dbReference type="OrthoDB" id="8954335at2759"/>
<protein>
    <submittedName>
        <fullName evidence="3">19000_t:CDS:1</fullName>
    </submittedName>
</protein>
<evidence type="ECO:0000256" key="2">
    <source>
        <dbReference type="ARBA" id="ARBA00022737"/>
    </source>
</evidence>
<dbReference type="EMBL" id="CAMKVN010000165">
    <property type="protein sequence ID" value="CAI2164584.1"/>
    <property type="molecule type" value="Genomic_DNA"/>
</dbReference>
<dbReference type="InterPro" id="IPR025875">
    <property type="entry name" value="Leu-rich_rpt_4"/>
</dbReference>
<comment type="caution">
    <text evidence="3">The sequence shown here is derived from an EMBL/GenBank/DDBJ whole genome shotgun (WGS) entry which is preliminary data.</text>
</comment>
<organism evidence="3 4">
    <name type="scientific">Funneliformis geosporum</name>
    <dbReference type="NCBI Taxonomy" id="1117311"/>
    <lineage>
        <taxon>Eukaryota</taxon>
        <taxon>Fungi</taxon>
        <taxon>Fungi incertae sedis</taxon>
        <taxon>Mucoromycota</taxon>
        <taxon>Glomeromycotina</taxon>
        <taxon>Glomeromycetes</taxon>
        <taxon>Glomerales</taxon>
        <taxon>Glomeraceae</taxon>
        <taxon>Funneliformis</taxon>
    </lineage>
</organism>
<keyword evidence="2" id="KW-0677">Repeat</keyword>
<dbReference type="InterPro" id="IPR032675">
    <property type="entry name" value="LRR_dom_sf"/>
</dbReference>
<dbReference type="InterPro" id="IPR027417">
    <property type="entry name" value="P-loop_NTPase"/>
</dbReference>
<accession>A0A9W4WQK0</accession>
<dbReference type="PANTHER" id="PTHR46652">
    <property type="entry name" value="LEUCINE-RICH REPEAT AND IQ DOMAIN-CONTAINING PROTEIN 1-RELATED"/>
    <property type="match status" value="1"/>
</dbReference>
<dbReference type="Proteomes" id="UP001153678">
    <property type="component" value="Unassembled WGS sequence"/>
</dbReference>
<dbReference type="Gene3D" id="3.80.10.10">
    <property type="entry name" value="Ribonuclease Inhibitor"/>
    <property type="match status" value="1"/>
</dbReference>
<dbReference type="SUPFAM" id="SSF52058">
    <property type="entry name" value="L domain-like"/>
    <property type="match status" value="1"/>
</dbReference>
<proteinExistence type="predicted"/>
<dbReference type="AlphaFoldDB" id="A0A9W4WQK0"/>
<keyword evidence="4" id="KW-1185">Reference proteome</keyword>
<dbReference type="InterPro" id="IPR050836">
    <property type="entry name" value="SDS22/Internalin_LRR"/>
</dbReference>
<evidence type="ECO:0000313" key="4">
    <source>
        <dbReference type="Proteomes" id="UP001153678"/>
    </source>
</evidence>